<comment type="caution">
    <text evidence="2">The sequence shown here is derived from an EMBL/GenBank/DDBJ whole genome shotgun (WGS) entry which is preliminary data.</text>
</comment>
<reference evidence="3" key="1">
    <citation type="submission" date="2016-06" db="EMBL/GenBank/DDBJ databases">
        <authorList>
            <person name="Sutton G."/>
            <person name="Brinkac L."/>
            <person name="Sanka R."/>
            <person name="Adams M."/>
            <person name="Lau E."/>
            <person name="Garcia-Basteiro A."/>
            <person name="Lopez-Varela E."/>
            <person name="Palencia S."/>
        </authorList>
    </citation>
    <scope>NUCLEOTIDE SEQUENCE [LARGE SCALE GENOMIC DNA]</scope>
    <source>
        <strain evidence="3">1245139.5</strain>
    </source>
</reference>
<keyword evidence="1" id="KW-1133">Transmembrane helix</keyword>
<protein>
    <submittedName>
        <fullName evidence="2">Uncharacterized protein</fullName>
    </submittedName>
</protein>
<name>A0A1A3MTM6_MYCAS</name>
<accession>A0A1A3MTM6</accession>
<keyword evidence="1" id="KW-0472">Membrane</keyword>
<dbReference type="Proteomes" id="UP000093629">
    <property type="component" value="Unassembled WGS sequence"/>
</dbReference>
<sequence length="113" mass="11913">MAIGSPTATPRSPAAAETTLVVGALAIAVATARSALVDRMRRALPHVNRISGALLVLVGLYVGYYGLYEIRLFHANGDPRDAVITAAGRLQGRLAGWVHQHGGWPWLGRSASS</sequence>
<evidence type="ECO:0000313" key="2">
    <source>
        <dbReference type="EMBL" id="OBK12876.1"/>
    </source>
</evidence>
<organism evidence="2 3">
    <name type="scientific">Mycobacterium asiaticum</name>
    <dbReference type="NCBI Taxonomy" id="1790"/>
    <lineage>
        <taxon>Bacteria</taxon>
        <taxon>Bacillati</taxon>
        <taxon>Actinomycetota</taxon>
        <taxon>Actinomycetes</taxon>
        <taxon>Mycobacteriales</taxon>
        <taxon>Mycobacteriaceae</taxon>
        <taxon>Mycobacterium</taxon>
    </lineage>
</organism>
<keyword evidence="1" id="KW-0812">Transmembrane</keyword>
<feature type="transmembrane region" description="Helical" evidence="1">
    <location>
        <begin position="20"/>
        <end position="38"/>
    </location>
</feature>
<keyword evidence="3" id="KW-1185">Reference proteome</keyword>
<dbReference type="EMBL" id="LZLQ01000121">
    <property type="protein sequence ID" value="OBK12876.1"/>
    <property type="molecule type" value="Genomic_DNA"/>
</dbReference>
<proteinExistence type="predicted"/>
<evidence type="ECO:0000313" key="3">
    <source>
        <dbReference type="Proteomes" id="UP000093629"/>
    </source>
</evidence>
<dbReference type="AlphaFoldDB" id="A0A1A3MTM6"/>
<gene>
    <name evidence="2" type="ORF">A5636_10355</name>
</gene>
<feature type="transmembrane region" description="Helical" evidence="1">
    <location>
        <begin position="50"/>
        <end position="68"/>
    </location>
</feature>
<evidence type="ECO:0000256" key="1">
    <source>
        <dbReference type="SAM" id="Phobius"/>
    </source>
</evidence>